<name>A0A848E6B4_9PROT</name>
<evidence type="ECO:0000313" key="2">
    <source>
        <dbReference type="EMBL" id="NMJ39951.1"/>
    </source>
</evidence>
<dbReference type="Pfam" id="PF09867">
    <property type="entry name" value="TagF_N"/>
    <property type="match status" value="1"/>
</dbReference>
<dbReference type="NCBIfam" id="TIGR03373">
    <property type="entry name" value="VI_minor_4"/>
    <property type="match status" value="1"/>
</dbReference>
<accession>A0A848E6B4</accession>
<sequence>MPDLLPLTGLYGKVPAHGDFVRRGLPSTFVAPWDEWLQAAMSRARMGLGTRWEDAWDAAPAWRFALPAGACGPDAVAGVMLPSVDTVGRRFPITLAALLPVGAAVPDDAWFDALEGAALAGRFGQADADAMAAAIPVPGGPPAATAFPLLAPTAPHADRGGAPQDDAWDKPPGAAMAHEADTSGAHDAAPSAPDDVMALLGTGPVTAGKGSDPDSIVELDVLSVFAGGAAPPAPPADGTLAMLLGGEPDRETPTATPDPFDAFLGDFGTTPAPNQAAAPADTPADPLQALLGGAETPLPPVAALPSWSDDDGPDPLATLMAAAPEPAPPESVPAPEATAPPVIPDDVEFLGFADPVDEAWPGDAASAVVHGAAAPPAPEGGGWWTRGASRVPPMVWPLHGLPSPDDFAYLLEAEA</sequence>
<evidence type="ECO:0000313" key="3">
    <source>
        <dbReference type="Proteomes" id="UP000548582"/>
    </source>
</evidence>
<keyword evidence="3" id="KW-1185">Reference proteome</keyword>
<feature type="compositionally biased region" description="Low complexity" evidence="1">
    <location>
        <begin position="146"/>
        <end position="155"/>
    </location>
</feature>
<dbReference type="Proteomes" id="UP000548582">
    <property type="component" value="Unassembled WGS sequence"/>
</dbReference>
<comment type="caution">
    <text evidence="2">The sequence shown here is derived from an EMBL/GenBank/DDBJ whole genome shotgun (WGS) entry which is preliminary data.</text>
</comment>
<organism evidence="2 3">
    <name type="scientific">Neoroseomonas marina</name>
    <dbReference type="NCBI Taxonomy" id="1232220"/>
    <lineage>
        <taxon>Bacteria</taxon>
        <taxon>Pseudomonadati</taxon>
        <taxon>Pseudomonadota</taxon>
        <taxon>Alphaproteobacteria</taxon>
        <taxon>Acetobacterales</taxon>
        <taxon>Acetobacteraceae</taxon>
        <taxon>Neoroseomonas</taxon>
    </lineage>
</organism>
<reference evidence="2 3" key="1">
    <citation type="submission" date="2020-03" db="EMBL/GenBank/DDBJ databases">
        <authorList>
            <person name="Sun Q."/>
        </authorList>
    </citation>
    <scope>NUCLEOTIDE SEQUENCE [LARGE SCALE GENOMIC DNA]</scope>
    <source>
        <strain evidence="2 3">JC162</strain>
    </source>
</reference>
<dbReference type="InterPro" id="IPR017748">
    <property type="entry name" value="TagF"/>
</dbReference>
<proteinExistence type="predicted"/>
<feature type="region of interest" description="Disordered" evidence="1">
    <location>
        <begin position="146"/>
        <end position="212"/>
    </location>
</feature>
<dbReference type="InterPro" id="IPR038225">
    <property type="entry name" value="TagF_sf"/>
</dbReference>
<dbReference type="RefSeq" id="WP_170052252.1">
    <property type="nucleotide sequence ID" value="NZ_JABBKX010000001.1"/>
</dbReference>
<protein>
    <submittedName>
        <fullName evidence="2">Type VI secretion system-associated protein TagF</fullName>
    </submittedName>
</protein>
<gene>
    <name evidence="2" type="primary">tagF</name>
    <name evidence="2" type="ORF">GWK16_01765</name>
</gene>
<dbReference type="Gene3D" id="3.40.1730.10">
    <property type="entry name" value="pa0076 domain"/>
    <property type="match status" value="2"/>
</dbReference>
<dbReference type="AlphaFoldDB" id="A0A848E6B4"/>
<dbReference type="EMBL" id="JABBKX010000001">
    <property type="protein sequence ID" value="NMJ39951.1"/>
    <property type="molecule type" value="Genomic_DNA"/>
</dbReference>
<evidence type="ECO:0000256" key="1">
    <source>
        <dbReference type="SAM" id="MobiDB-lite"/>
    </source>
</evidence>